<dbReference type="Pfam" id="PF00440">
    <property type="entry name" value="TetR_N"/>
    <property type="match status" value="1"/>
</dbReference>
<dbReference type="GO" id="GO:0000976">
    <property type="term" value="F:transcription cis-regulatory region binding"/>
    <property type="evidence" value="ECO:0007669"/>
    <property type="project" value="TreeGrafter"/>
</dbReference>
<dbReference type="InterPro" id="IPR001647">
    <property type="entry name" value="HTH_TetR"/>
</dbReference>
<dbReference type="PANTHER" id="PTHR30055">
    <property type="entry name" value="HTH-TYPE TRANSCRIPTIONAL REGULATOR RUTR"/>
    <property type="match status" value="1"/>
</dbReference>
<reference evidence="7 8" key="1">
    <citation type="submission" date="2020-07" db="EMBL/GenBank/DDBJ databases">
        <title>Sequencing the genomes of 1000 actinobacteria strains.</title>
        <authorList>
            <person name="Klenk H.-P."/>
        </authorList>
    </citation>
    <scope>NUCLEOTIDE SEQUENCE [LARGE SCALE GENOMIC DNA]</scope>
    <source>
        <strain evidence="7 8">DSM 15165</strain>
    </source>
</reference>
<dbReference type="GO" id="GO:0045892">
    <property type="term" value="P:negative regulation of DNA-templated transcription"/>
    <property type="evidence" value="ECO:0007669"/>
    <property type="project" value="InterPro"/>
</dbReference>
<dbReference type="InterPro" id="IPR036271">
    <property type="entry name" value="Tet_transcr_reg_TetR-rel_C_sf"/>
</dbReference>
<dbReference type="PROSITE" id="PS50977">
    <property type="entry name" value="HTH_TETR_2"/>
    <property type="match status" value="1"/>
</dbReference>
<sequence length="221" mass="24071">MPESARPRLTRDAVLARALERADAGGLDALTMRALAAELGVVPMALYKHVANKEELIDGMVDLVWAEVEPPAIGAPGVPWRPALRARAVSLRNALRRHPWAVGLMESRMRPGPANLAAHNAMMGCLREAGFSFRATVHVTSVLDAYVYGFALQEKTLPFDTPEESGRVAAEKEQSVPPELALAFPYLLEVVAELARAGYDYDEEFATGLDLVLDGVERLEP</sequence>
<evidence type="ECO:0000256" key="3">
    <source>
        <dbReference type="ARBA" id="ARBA00023125"/>
    </source>
</evidence>
<dbReference type="PRINTS" id="PR00400">
    <property type="entry name" value="TETREPRESSOR"/>
</dbReference>
<dbReference type="Gene3D" id="1.10.357.10">
    <property type="entry name" value="Tetracycline Repressor, domain 2"/>
    <property type="match status" value="1"/>
</dbReference>
<dbReference type="InterPro" id="IPR003012">
    <property type="entry name" value="Tet_transcr_reg_TetR"/>
</dbReference>
<dbReference type="Pfam" id="PF02909">
    <property type="entry name" value="TetR_C_1"/>
    <property type="match status" value="1"/>
</dbReference>
<protein>
    <submittedName>
        <fullName evidence="7">AcrR family transcriptional regulator</fullName>
    </submittedName>
</protein>
<evidence type="ECO:0000313" key="7">
    <source>
        <dbReference type="EMBL" id="NYJ25355.1"/>
    </source>
</evidence>
<dbReference type="SUPFAM" id="SSF46689">
    <property type="entry name" value="Homeodomain-like"/>
    <property type="match status" value="1"/>
</dbReference>
<dbReference type="AlphaFoldDB" id="A0A853D3V0"/>
<dbReference type="Gene3D" id="1.10.10.60">
    <property type="entry name" value="Homeodomain-like"/>
    <property type="match status" value="1"/>
</dbReference>
<feature type="domain" description="HTH tetR-type" evidence="6">
    <location>
        <begin position="8"/>
        <end position="68"/>
    </location>
</feature>
<dbReference type="InterPro" id="IPR009057">
    <property type="entry name" value="Homeodomain-like_sf"/>
</dbReference>
<evidence type="ECO:0000256" key="5">
    <source>
        <dbReference type="PROSITE-ProRule" id="PRU00335"/>
    </source>
</evidence>
<evidence type="ECO:0000256" key="2">
    <source>
        <dbReference type="ARBA" id="ARBA00023015"/>
    </source>
</evidence>
<keyword evidence="4" id="KW-0804">Transcription</keyword>
<name>A0A853D3V0_9MICO</name>
<evidence type="ECO:0000256" key="1">
    <source>
        <dbReference type="ARBA" id="ARBA00022491"/>
    </source>
</evidence>
<dbReference type="SUPFAM" id="SSF48498">
    <property type="entry name" value="Tetracyclin repressor-like, C-terminal domain"/>
    <property type="match status" value="1"/>
</dbReference>
<dbReference type="EMBL" id="JACCFL010000001">
    <property type="protein sequence ID" value="NYJ25355.1"/>
    <property type="molecule type" value="Genomic_DNA"/>
</dbReference>
<dbReference type="RefSeq" id="WP_179608037.1">
    <property type="nucleotide sequence ID" value="NZ_BAABEH010000001.1"/>
</dbReference>
<gene>
    <name evidence="7" type="ORF">HNR13_003642</name>
</gene>
<keyword evidence="1" id="KW-0678">Repressor</keyword>
<evidence type="ECO:0000256" key="4">
    <source>
        <dbReference type="ARBA" id="ARBA00023163"/>
    </source>
</evidence>
<dbReference type="PANTHER" id="PTHR30055:SF151">
    <property type="entry name" value="TRANSCRIPTIONAL REGULATORY PROTEIN"/>
    <property type="match status" value="1"/>
</dbReference>
<dbReference type="Proteomes" id="UP000578352">
    <property type="component" value="Unassembled WGS sequence"/>
</dbReference>
<keyword evidence="2" id="KW-0805">Transcription regulation</keyword>
<organism evidence="7 8">
    <name type="scientific">Leifsonia shinshuensis</name>
    <dbReference type="NCBI Taxonomy" id="150026"/>
    <lineage>
        <taxon>Bacteria</taxon>
        <taxon>Bacillati</taxon>
        <taxon>Actinomycetota</taxon>
        <taxon>Actinomycetes</taxon>
        <taxon>Micrococcales</taxon>
        <taxon>Microbacteriaceae</taxon>
        <taxon>Leifsonia</taxon>
    </lineage>
</organism>
<dbReference type="InterPro" id="IPR004111">
    <property type="entry name" value="Repressor_TetR_C"/>
</dbReference>
<evidence type="ECO:0000313" key="8">
    <source>
        <dbReference type="Proteomes" id="UP000578352"/>
    </source>
</evidence>
<dbReference type="GO" id="GO:0003700">
    <property type="term" value="F:DNA-binding transcription factor activity"/>
    <property type="evidence" value="ECO:0007669"/>
    <property type="project" value="TreeGrafter"/>
</dbReference>
<comment type="caution">
    <text evidence="7">The sequence shown here is derived from an EMBL/GenBank/DDBJ whole genome shotgun (WGS) entry which is preliminary data.</text>
</comment>
<keyword evidence="3 5" id="KW-0238">DNA-binding</keyword>
<proteinExistence type="predicted"/>
<evidence type="ECO:0000259" key="6">
    <source>
        <dbReference type="PROSITE" id="PS50977"/>
    </source>
</evidence>
<dbReference type="GO" id="GO:0046677">
    <property type="term" value="P:response to antibiotic"/>
    <property type="evidence" value="ECO:0007669"/>
    <property type="project" value="InterPro"/>
</dbReference>
<dbReference type="InterPro" id="IPR050109">
    <property type="entry name" value="HTH-type_TetR-like_transc_reg"/>
</dbReference>
<accession>A0A853D3V0</accession>
<feature type="DNA-binding region" description="H-T-H motif" evidence="5">
    <location>
        <begin position="31"/>
        <end position="50"/>
    </location>
</feature>